<evidence type="ECO:0000313" key="3">
    <source>
        <dbReference type="Proteomes" id="UP001251524"/>
    </source>
</evidence>
<keyword evidence="3" id="KW-1185">Reference proteome</keyword>
<proteinExistence type="predicted"/>
<feature type="compositionally biased region" description="Basic and acidic residues" evidence="1">
    <location>
        <begin position="7"/>
        <end position="18"/>
    </location>
</feature>
<sequence>MNTYVGPERRHGHADGNRRGAPVGHDALSISIRPHPAGLRAEVGGEGTLENTIASWQLIVDHVRRHDARGVLLVDRMTGPALSAEQWRALVEAMEGQGLERVRIAHAKPNGLQEVEYCEIYALEAGIDARVFEDERLADLWLRHPER</sequence>
<feature type="region of interest" description="Disordered" evidence="1">
    <location>
        <begin position="1"/>
        <end position="24"/>
    </location>
</feature>
<gene>
    <name evidence="2" type="ORF">J2X06_000353</name>
</gene>
<dbReference type="EMBL" id="JAVDVY010000001">
    <property type="protein sequence ID" value="MDR7133169.1"/>
    <property type="molecule type" value="Genomic_DNA"/>
</dbReference>
<dbReference type="RefSeq" id="WP_310057481.1">
    <property type="nucleotide sequence ID" value="NZ_JAVDVY010000001.1"/>
</dbReference>
<evidence type="ECO:0000313" key="2">
    <source>
        <dbReference type="EMBL" id="MDR7133169.1"/>
    </source>
</evidence>
<dbReference type="Proteomes" id="UP001251524">
    <property type="component" value="Unassembled WGS sequence"/>
</dbReference>
<accession>A0ABU1W6F8</accession>
<comment type="caution">
    <text evidence="2">The sequence shown here is derived from an EMBL/GenBank/DDBJ whole genome shotgun (WGS) entry which is preliminary data.</text>
</comment>
<organism evidence="2 3">
    <name type="scientific">Lysobacter niastensis</name>
    <dbReference type="NCBI Taxonomy" id="380629"/>
    <lineage>
        <taxon>Bacteria</taxon>
        <taxon>Pseudomonadati</taxon>
        <taxon>Pseudomonadota</taxon>
        <taxon>Gammaproteobacteria</taxon>
        <taxon>Lysobacterales</taxon>
        <taxon>Lysobacteraceae</taxon>
        <taxon>Lysobacter</taxon>
    </lineage>
</organism>
<protein>
    <recommendedName>
        <fullName evidence="4">STAS/SEC14 domain-containing protein</fullName>
    </recommendedName>
</protein>
<name>A0ABU1W6F8_9GAMM</name>
<reference evidence="2 3" key="1">
    <citation type="submission" date="2023-07" db="EMBL/GenBank/DDBJ databases">
        <title>Sorghum-associated microbial communities from plants grown in Nebraska, USA.</title>
        <authorList>
            <person name="Schachtman D."/>
        </authorList>
    </citation>
    <scope>NUCLEOTIDE SEQUENCE [LARGE SCALE GENOMIC DNA]</scope>
    <source>
        <strain evidence="2 3">BE198</strain>
    </source>
</reference>
<evidence type="ECO:0000256" key="1">
    <source>
        <dbReference type="SAM" id="MobiDB-lite"/>
    </source>
</evidence>
<evidence type="ECO:0008006" key="4">
    <source>
        <dbReference type="Google" id="ProtNLM"/>
    </source>
</evidence>